<dbReference type="Gene3D" id="3.30.429.10">
    <property type="entry name" value="Macrophage Migration Inhibitory Factor"/>
    <property type="match status" value="1"/>
</dbReference>
<evidence type="ECO:0000259" key="2">
    <source>
        <dbReference type="Pfam" id="PF14832"/>
    </source>
</evidence>
<feature type="compositionally biased region" description="Basic and acidic residues" evidence="1">
    <location>
        <begin position="123"/>
        <end position="132"/>
    </location>
</feature>
<dbReference type="InterPro" id="IPR028116">
    <property type="entry name" value="Cis-CaaD-like"/>
</dbReference>
<dbReference type="Proteomes" id="UP000297737">
    <property type="component" value="Unassembled WGS sequence"/>
</dbReference>
<dbReference type="InterPro" id="IPR014347">
    <property type="entry name" value="Tautomerase/MIF_sf"/>
</dbReference>
<accession>A0A4Y9EM82</accession>
<evidence type="ECO:0000256" key="1">
    <source>
        <dbReference type="SAM" id="MobiDB-lite"/>
    </source>
</evidence>
<gene>
    <name evidence="3" type="ORF">EUV02_06855</name>
</gene>
<dbReference type="AlphaFoldDB" id="A0A4Y9EM82"/>
<name>A0A4Y9EM82_9SPHN</name>
<dbReference type="OrthoDB" id="7595039at2"/>
<protein>
    <submittedName>
        <fullName evidence="3">4-oxalocrotonate tautomerase</fullName>
    </submittedName>
</protein>
<feature type="region of interest" description="Disordered" evidence="1">
    <location>
        <begin position="123"/>
        <end position="142"/>
    </location>
</feature>
<feature type="domain" description="Tautomerase cis-CaaD-like" evidence="2">
    <location>
        <begin position="1"/>
        <end position="135"/>
    </location>
</feature>
<dbReference type="EMBL" id="SIHO01000002">
    <property type="protein sequence ID" value="TFU02923.1"/>
    <property type="molecule type" value="Genomic_DNA"/>
</dbReference>
<dbReference type="RefSeq" id="WP_135245515.1">
    <property type="nucleotide sequence ID" value="NZ_SIHO01000002.1"/>
</dbReference>
<keyword evidence="4" id="KW-1185">Reference proteome</keyword>
<evidence type="ECO:0000313" key="3">
    <source>
        <dbReference type="EMBL" id="TFU02923.1"/>
    </source>
</evidence>
<dbReference type="Pfam" id="PF14832">
    <property type="entry name" value="Tautomerase_3"/>
    <property type="match status" value="1"/>
</dbReference>
<dbReference type="SUPFAM" id="SSF55331">
    <property type="entry name" value="Tautomerase/MIF"/>
    <property type="match status" value="1"/>
</dbReference>
<evidence type="ECO:0000313" key="4">
    <source>
        <dbReference type="Proteomes" id="UP000297737"/>
    </source>
</evidence>
<reference evidence="3 4" key="1">
    <citation type="submission" date="2019-02" db="EMBL/GenBank/DDBJ databases">
        <title>Polymorphobacter sp. isolated from the lake at the Tibet of China.</title>
        <authorList>
            <person name="Li A."/>
        </authorList>
    </citation>
    <scope>NUCLEOTIDE SEQUENCE [LARGE SCALE GENOMIC DNA]</scope>
    <source>
        <strain evidence="3 4">DJ1R-1</strain>
    </source>
</reference>
<comment type="caution">
    <text evidence="3">The sequence shown here is derived from an EMBL/GenBank/DDBJ whole genome shotgun (WGS) entry which is preliminary data.</text>
</comment>
<sequence>MPLWKIYHPVDAFTADDKQAIARALTAVYGRVMPKFYVGVVFQAVEADNFYIGGEPHPRFVRIWVDHIARSFASDDRKTRFFEHINTVLAPWIADRGYDWEMHVDETPFELWTIQGYFPPREGTEDEKRWMAENRASPRTHP</sequence>
<proteinExistence type="predicted"/>
<organism evidence="3 4">
    <name type="scientific">Glacieibacterium arshaanense</name>
    <dbReference type="NCBI Taxonomy" id="2511025"/>
    <lineage>
        <taxon>Bacteria</taxon>
        <taxon>Pseudomonadati</taxon>
        <taxon>Pseudomonadota</taxon>
        <taxon>Alphaproteobacteria</taxon>
        <taxon>Sphingomonadales</taxon>
        <taxon>Sphingosinicellaceae</taxon>
        <taxon>Glacieibacterium</taxon>
    </lineage>
</organism>